<proteinExistence type="inferred from homology"/>
<keyword evidence="5 7" id="KW-0472">Membrane</keyword>
<dbReference type="PANTHER" id="PTHR17920:SF22">
    <property type="entry name" value="DUF726 DOMAIN PROTEIN (AFU_ORTHOLOGUE AFUA_2G12860)"/>
    <property type="match status" value="1"/>
</dbReference>
<dbReference type="GeneID" id="19471281"/>
<dbReference type="SUPFAM" id="SSF53474">
    <property type="entry name" value="alpha/beta-Hydrolases"/>
    <property type="match status" value="1"/>
</dbReference>
<dbReference type="Pfam" id="PF05277">
    <property type="entry name" value="DUF726"/>
    <property type="match status" value="1"/>
</dbReference>
<evidence type="ECO:0000256" key="4">
    <source>
        <dbReference type="ARBA" id="ARBA00022989"/>
    </source>
</evidence>
<dbReference type="OrthoDB" id="277931at2759"/>
<feature type="compositionally biased region" description="Basic and acidic residues" evidence="6">
    <location>
        <begin position="798"/>
        <end position="824"/>
    </location>
</feature>
<feature type="compositionally biased region" description="Polar residues" evidence="6">
    <location>
        <begin position="141"/>
        <end position="150"/>
    </location>
</feature>
<evidence type="ECO:0000256" key="2">
    <source>
        <dbReference type="ARBA" id="ARBA00009824"/>
    </source>
</evidence>
<evidence type="ECO:0000256" key="3">
    <source>
        <dbReference type="ARBA" id="ARBA00022692"/>
    </source>
</evidence>
<protein>
    <submittedName>
        <fullName evidence="8">Alpha/beta-Hydrolase</fullName>
    </submittedName>
</protein>
<dbReference type="Proteomes" id="UP000016922">
    <property type="component" value="Unassembled WGS sequence"/>
</dbReference>
<dbReference type="AlphaFoldDB" id="S3D2U0"/>
<evidence type="ECO:0000313" key="8">
    <source>
        <dbReference type="EMBL" id="EPE31484.1"/>
    </source>
</evidence>
<keyword evidence="3 7" id="KW-0812">Transmembrane</keyword>
<feature type="region of interest" description="Disordered" evidence="6">
    <location>
        <begin position="754"/>
        <end position="843"/>
    </location>
</feature>
<organism evidence="8 9">
    <name type="scientific">Glarea lozoyensis (strain ATCC 20868 / MF5171)</name>
    <dbReference type="NCBI Taxonomy" id="1116229"/>
    <lineage>
        <taxon>Eukaryota</taxon>
        <taxon>Fungi</taxon>
        <taxon>Dikarya</taxon>
        <taxon>Ascomycota</taxon>
        <taxon>Pezizomycotina</taxon>
        <taxon>Leotiomycetes</taxon>
        <taxon>Helotiales</taxon>
        <taxon>Helotiaceae</taxon>
        <taxon>Glarea</taxon>
    </lineage>
</organism>
<dbReference type="OMA" id="NKFSRFW"/>
<dbReference type="eggNOG" id="KOG2385">
    <property type="taxonomic scope" value="Eukaryota"/>
</dbReference>
<dbReference type="KEGG" id="glz:GLAREA_12240"/>
<feature type="transmembrane region" description="Helical" evidence="7">
    <location>
        <begin position="298"/>
        <end position="324"/>
    </location>
</feature>
<gene>
    <name evidence="8" type="ORF">GLAREA_12240</name>
</gene>
<keyword evidence="4 7" id="KW-1133">Transmembrane helix</keyword>
<dbReference type="GO" id="GO:0016787">
    <property type="term" value="F:hydrolase activity"/>
    <property type="evidence" value="ECO:0007669"/>
    <property type="project" value="UniProtKB-KW"/>
</dbReference>
<feature type="region of interest" description="Disordered" evidence="6">
    <location>
        <begin position="113"/>
        <end position="160"/>
    </location>
</feature>
<evidence type="ECO:0000313" key="9">
    <source>
        <dbReference type="Proteomes" id="UP000016922"/>
    </source>
</evidence>
<reference evidence="8 9" key="1">
    <citation type="journal article" date="2013" name="BMC Genomics">
        <title>Genomics-driven discovery of the pneumocandin biosynthetic gene cluster in the fungus Glarea lozoyensis.</title>
        <authorList>
            <person name="Chen L."/>
            <person name="Yue Q."/>
            <person name="Zhang X."/>
            <person name="Xiang M."/>
            <person name="Wang C."/>
            <person name="Li S."/>
            <person name="Che Y."/>
            <person name="Ortiz-Lopez F.J."/>
            <person name="Bills G.F."/>
            <person name="Liu X."/>
            <person name="An Z."/>
        </authorList>
    </citation>
    <scope>NUCLEOTIDE SEQUENCE [LARGE SCALE GENOMIC DNA]</scope>
    <source>
        <strain evidence="9">ATCC 20868 / MF5171</strain>
    </source>
</reference>
<feature type="compositionally biased region" description="Low complexity" evidence="6">
    <location>
        <begin position="705"/>
        <end position="715"/>
    </location>
</feature>
<dbReference type="InterPro" id="IPR029058">
    <property type="entry name" value="AB_hydrolase_fold"/>
</dbReference>
<evidence type="ECO:0000256" key="1">
    <source>
        <dbReference type="ARBA" id="ARBA00004141"/>
    </source>
</evidence>
<evidence type="ECO:0000256" key="6">
    <source>
        <dbReference type="SAM" id="MobiDB-lite"/>
    </source>
</evidence>
<dbReference type="Gene3D" id="3.40.50.1820">
    <property type="entry name" value="alpha/beta hydrolase"/>
    <property type="match status" value="1"/>
</dbReference>
<keyword evidence="8" id="KW-0378">Hydrolase</keyword>
<feature type="transmembrane region" description="Helical" evidence="7">
    <location>
        <begin position="265"/>
        <end position="292"/>
    </location>
</feature>
<keyword evidence="9" id="KW-1185">Reference proteome</keyword>
<evidence type="ECO:0000256" key="7">
    <source>
        <dbReference type="SAM" id="Phobius"/>
    </source>
</evidence>
<accession>S3D2U0</accession>
<evidence type="ECO:0000256" key="5">
    <source>
        <dbReference type="ARBA" id="ARBA00023136"/>
    </source>
</evidence>
<feature type="region of interest" description="Disordered" evidence="6">
    <location>
        <begin position="700"/>
        <end position="721"/>
    </location>
</feature>
<dbReference type="EMBL" id="KE145361">
    <property type="protein sequence ID" value="EPE31484.1"/>
    <property type="molecule type" value="Genomic_DNA"/>
</dbReference>
<dbReference type="PANTHER" id="PTHR17920">
    <property type="entry name" value="TRANSMEMBRANE AND COILED-COIL DOMAIN-CONTAINING PROTEIN 4 TMCO4"/>
    <property type="match status" value="1"/>
</dbReference>
<dbReference type="HOGENOM" id="CLU_007407_3_0_1"/>
<dbReference type="InterPro" id="IPR007941">
    <property type="entry name" value="DUF726"/>
</dbReference>
<comment type="similarity">
    <text evidence="2">Belongs to the TMCO4 family.</text>
</comment>
<dbReference type="GO" id="GO:0016020">
    <property type="term" value="C:membrane"/>
    <property type="evidence" value="ECO:0007669"/>
    <property type="project" value="UniProtKB-SubCell"/>
</dbReference>
<comment type="subcellular location">
    <subcellularLocation>
        <location evidence="1">Membrane</location>
        <topology evidence="1">Multi-pass membrane protein</topology>
    </subcellularLocation>
</comment>
<dbReference type="RefSeq" id="XP_008081213.1">
    <property type="nucleotide sequence ID" value="XM_008083022.1"/>
</dbReference>
<feature type="compositionally biased region" description="Basic and acidic residues" evidence="6">
    <location>
        <begin position="113"/>
        <end position="128"/>
    </location>
</feature>
<sequence>MAPTASDPRDLRLVLNPARRKAFTLLIGSMVAQMRKSMEYSFEPLSTPIETPAYTTHANYSVPQSEASDQQKLESRLDTSLPTTQLNALKKDALRYFDKWSDGVRVELRKITDGQDDRGAAQRREEWLANRNPPPPPYSPFATTSRTPEQAASAATAASREAREVTKIQSLYTPIATRFTTISREDRVHVVSCMLLLLLASGHYSAHSRTLLCILTSSFALPISVLATEETEVSRTLLTASKAMTADAETLKRAQENQSSRRWKVGLASVAGAALIGVTGGIAAPVVAGAIGGLMGGIGLGGVASVLGIFAMNGALVGTLFGAFGGKMTGEMVDAYAREVEDFNFKPVASEWGEHTTDPAALGEARRLRVTIGINGWLNEKEDIVRPWRVLGQDSEVFALRYEMEALLSLGCSIKDMVSSYAWSYVKLEILKRTVLASLWSALWPVYLLKVATSLDTPFAVAKHRSEKAGEVLADALINRAQGERPVTLIGYSLGARVIYCCLKSLSARRAFGIVENVVLIGAPVPLNRQNWQEMRAVVSGKLVNVHSENDYILAFLYRATSIQYGVAGLQPITGLEGVTNEDLSNDVSGHLRYPDLVGKILKRIGIEHVDVEDEDIEVDPEIKIIDNEDLIDFGDNTKDSEPLTNPYHGSRIVDNHSTHQGLSRDMTTAAQWEESMGSSQILERHTSTSGLTAMMAGTSLEARTPPTSITTASSTHRREVTDQTHIAGTSLLVPMIPRITSPVSPAPPLHTIKSTAVTEDDHYSSSDDGGIVMEDNDDYSEDGHLPAASQSHPHSSTQRDNHHDQAGNSQHDRVDRLIYDNFERGGPTFDEPKSLGGFQQST</sequence>
<name>S3D2U0_GLAL2</name>